<sequence length="306" mass="34196">MLIYLPAGYDDSPELSYPLITCLAGFTGTGRQLLHDRPWRPSLARMLEKLCDQGIAGPMILAFPDGFTRLGGSQYKNSAAVGRYEDHIIGEFLPAVLSQYRVLNGSGHCGIMGMSSGGYGSLCLAMRHPGCFGALASHSGDLYFPYCYIPNFPKSISVIQRHGGVLGFLKAFDDLPRKTGEYIAGIDMIAMSACYSPRENGAFDLPFDLETGRIRPEVWQRWLVEDPINMIEEKAYQDALRGMRLVYFDCGAKDEYFLHYGARMLSERLKALGIEHYHEEFNDTHSGMSYRPNCSLPMLWNALKGD</sequence>
<proteinExistence type="predicted"/>
<dbReference type="PANTHER" id="PTHR48098">
    <property type="entry name" value="ENTEROCHELIN ESTERASE-RELATED"/>
    <property type="match status" value="1"/>
</dbReference>
<dbReference type="Pfam" id="PF00756">
    <property type="entry name" value="Esterase"/>
    <property type="match status" value="1"/>
</dbReference>
<protein>
    <submittedName>
        <fullName evidence="1">Esterase</fullName>
    </submittedName>
</protein>
<comment type="caution">
    <text evidence="1">The sequence shown here is derived from an EMBL/GenBank/DDBJ whole genome shotgun (WGS) entry which is preliminary data.</text>
</comment>
<evidence type="ECO:0000313" key="2">
    <source>
        <dbReference type="Proteomes" id="UP000777784"/>
    </source>
</evidence>
<gene>
    <name evidence="1" type="ORF">KJ970_03845</name>
</gene>
<name>A0A948RS86_UNCEI</name>
<dbReference type="SUPFAM" id="SSF53474">
    <property type="entry name" value="alpha/beta-Hydrolases"/>
    <property type="match status" value="1"/>
</dbReference>
<accession>A0A948RS86</accession>
<organism evidence="1 2">
    <name type="scientific">Eiseniibacteriota bacterium</name>
    <dbReference type="NCBI Taxonomy" id="2212470"/>
    <lineage>
        <taxon>Bacteria</taxon>
        <taxon>Candidatus Eiseniibacteriota</taxon>
    </lineage>
</organism>
<dbReference type="InterPro" id="IPR029058">
    <property type="entry name" value="AB_hydrolase_fold"/>
</dbReference>
<dbReference type="Gene3D" id="3.40.50.1820">
    <property type="entry name" value="alpha/beta hydrolase"/>
    <property type="match status" value="1"/>
</dbReference>
<evidence type="ECO:0000313" key="1">
    <source>
        <dbReference type="EMBL" id="MBU2690035.1"/>
    </source>
</evidence>
<dbReference type="InterPro" id="IPR000801">
    <property type="entry name" value="Esterase-like"/>
</dbReference>
<dbReference type="GO" id="GO:0016747">
    <property type="term" value="F:acyltransferase activity, transferring groups other than amino-acyl groups"/>
    <property type="evidence" value="ECO:0007669"/>
    <property type="project" value="TreeGrafter"/>
</dbReference>
<dbReference type="Proteomes" id="UP000777784">
    <property type="component" value="Unassembled WGS sequence"/>
</dbReference>
<reference evidence="1" key="1">
    <citation type="submission" date="2021-05" db="EMBL/GenBank/DDBJ databases">
        <title>Energy efficiency and biological interactions define the core microbiome of deep oligotrophic groundwater.</title>
        <authorList>
            <person name="Mehrshad M."/>
            <person name="Lopez-Fernandez M."/>
            <person name="Bell E."/>
            <person name="Bernier-Latmani R."/>
            <person name="Bertilsson S."/>
            <person name="Dopson M."/>
        </authorList>
    </citation>
    <scope>NUCLEOTIDE SEQUENCE</scope>
    <source>
        <strain evidence="1">Modern_marine.mb.64</strain>
    </source>
</reference>
<dbReference type="InterPro" id="IPR050583">
    <property type="entry name" value="Mycobacterial_A85_antigen"/>
</dbReference>
<dbReference type="AlphaFoldDB" id="A0A948RS86"/>
<dbReference type="EMBL" id="JAHJDP010000023">
    <property type="protein sequence ID" value="MBU2690035.1"/>
    <property type="molecule type" value="Genomic_DNA"/>
</dbReference>
<dbReference type="PANTHER" id="PTHR48098:SF1">
    <property type="entry name" value="DIACYLGLYCEROL ACYLTRANSFERASE_MYCOLYLTRANSFERASE AG85A"/>
    <property type="match status" value="1"/>
</dbReference>